<dbReference type="GO" id="GO:0003677">
    <property type="term" value="F:DNA binding"/>
    <property type="evidence" value="ECO:0007669"/>
    <property type="project" value="UniProtKB-KW"/>
</dbReference>
<evidence type="ECO:0000256" key="2">
    <source>
        <dbReference type="SAM" id="MobiDB-lite"/>
    </source>
</evidence>
<sequence length="383" mass="39463">MAKSADAFRTISEVADWLGVPAHVLRFWESKFSQVKPVKRAGGRRYYRPTDMQLLGGIKKLLHDDGMTIKGVQKVLREQGVKHVSSFSKPLEFDTGDTVEGSLAQTQSAGLESPVHDAAESASVVPFQRDVAGTGPDDMATVAAETFEPITDSAGADDMGDIDTASEPVPEPDDIAADMAAEVDEDTETAAGQATGSEDDIPAGDTSVLEDFAAPPIDAADTDAEAEPAVEPASPGTPETAAHPDQGETPADAEPAAATGAEDESGDQSGDLIGAEPETAPAADLPGFLHRTTAATHDLTAADEAGPDTAEAEQEPEPEPLRPAMIDLPPDPEDDEISAPPGVLASLAARRGRPLAASAMTEAAALRDKLAALAAHQGAAGPE</sequence>
<accession>A0AAE3W957</accession>
<dbReference type="RefSeq" id="WP_306733706.1">
    <property type="nucleotide sequence ID" value="NZ_JANHAX010000001.1"/>
</dbReference>
<dbReference type="PANTHER" id="PTHR30204">
    <property type="entry name" value="REDOX-CYCLING DRUG-SENSING TRANSCRIPTIONAL ACTIVATOR SOXR"/>
    <property type="match status" value="1"/>
</dbReference>
<dbReference type="PANTHER" id="PTHR30204:SF15">
    <property type="entry name" value="BLL5018 PROTEIN"/>
    <property type="match status" value="1"/>
</dbReference>
<dbReference type="EMBL" id="JANHAX010000001">
    <property type="protein sequence ID" value="MDQ2088437.1"/>
    <property type="molecule type" value="Genomic_DNA"/>
</dbReference>
<protein>
    <submittedName>
        <fullName evidence="4">MerR family transcriptional regulator</fullName>
    </submittedName>
</protein>
<dbReference type="CDD" id="cd04765">
    <property type="entry name" value="HTH_MlrA-like_sg2"/>
    <property type="match status" value="1"/>
</dbReference>
<reference evidence="4" key="2">
    <citation type="submission" date="2023-02" db="EMBL/GenBank/DDBJ databases">
        <title>'Rhodoalgimonas zhirmunskyi' gen. nov., isolated from a red alga.</title>
        <authorList>
            <person name="Nedashkovskaya O.I."/>
            <person name="Otstavnykh N.Y."/>
            <person name="Bystritskaya E.P."/>
            <person name="Balabanova L.A."/>
            <person name="Isaeva M.P."/>
        </authorList>
    </citation>
    <scope>NUCLEOTIDE SEQUENCE</scope>
    <source>
        <strain evidence="4">KCTC 52189</strain>
    </source>
</reference>
<dbReference type="InterPro" id="IPR009061">
    <property type="entry name" value="DNA-bd_dom_put_sf"/>
</dbReference>
<dbReference type="Proteomes" id="UP001226762">
    <property type="component" value="Unassembled WGS sequence"/>
</dbReference>
<proteinExistence type="predicted"/>
<evidence type="ECO:0000313" key="4">
    <source>
        <dbReference type="EMBL" id="MDQ2088437.1"/>
    </source>
</evidence>
<gene>
    <name evidence="4" type="ORF">NO357_00805</name>
</gene>
<keyword evidence="1" id="KW-0238">DNA-binding</keyword>
<feature type="region of interest" description="Disordered" evidence="2">
    <location>
        <begin position="150"/>
        <end position="340"/>
    </location>
</feature>
<name>A0AAE3W957_9RHOB</name>
<dbReference type="Gene3D" id="1.10.1660.10">
    <property type="match status" value="1"/>
</dbReference>
<organism evidence="4 5">
    <name type="scientific">Marimonas arenosa</name>
    <dbReference type="NCBI Taxonomy" id="1795305"/>
    <lineage>
        <taxon>Bacteria</taxon>
        <taxon>Pseudomonadati</taxon>
        <taxon>Pseudomonadota</taxon>
        <taxon>Alphaproteobacteria</taxon>
        <taxon>Rhodobacterales</taxon>
        <taxon>Paracoccaceae</taxon>
        <taxon>Marimonas</taxon>
    </lineage>
</organism>
<dbReference type="AlphaFoldDB" id="A0AAE3W957"/>
<evidence type="ECO:0000313" key="5">
    <source>
        <dbReference type="Proteomes" id="UP001226762"/>
    </source>
</evidence>
<dbReference type="Pfam" id="PF13411">
    <property type="entry name" value="MerR_1"/>
    <property type="match status" value="1"/>
</dbReference>
<feature type="compositionally biased region" description="Acidic residues" evidence="2">
    <location>
        <begin position="170"/>
        <end position="188"/>
    </location>
</feature>
<feature type="compositionally biased region" description="Low complexity" evidence="2">
    <location>
        <begin position="247"/>
        <end position="260"/>
    </location>
</feature>
<evidence type="ECO:0000259" key="3">
    <source>
        <dbReference type="PROSITE" id="PS50937"/>
    </source>
</evidence>
<comment type="caution">
    <text evidence="4">The sequence shown here is derived from an EMBL/GenBank/DDBJ whole genome shotgun (WGS) entry which is preliminary data.</text>
</comment>
<keyword evidence="5" id="KW-1185">Reference proteome</keyword>
<dbReference type="SUPFAM" id="SSF46955">
    <property type="entry name" value="Putative DNA-binding domain"/>
    <property type="match status" value="1"/>
</dbReference>
<reference evidence="4" key="1">
    <citation type="submission" date="2022-07" db="EMBL/GenBank/DDBJ databases">
        <authorList>
            <person name="Otstavnykh N."/>
            <person name="Isaeva M."/>
            <person name="Bystritskaya E."/>
        </authorList>
    </citation>
    <scope>NUCLEOTIDE SEQUENCE</scope>
    <source>
        <strain evidence="4">KCTC 52189</strain>
    </source>
</reference>
<feature type="domain" description="HTH merR-type" evidence="3">
    <location>
        <begin position="10"/>
        <end position="78"/>
    </location>
</feature>
<dbReference type="InterPro" id="IPR047057">
    <property type="entry name" value="MerR_fam"/>
</dbReference>
<feature type="compositionally biased region" description="Low complexity" evidence="2">
    <location>
        <begin position="210"/>
        <end position="219"/>
    </location>
</feature>
<dbReference type="SMART" id="SM00422">
    <property type="entry name" value="HTH_MERR"/>
    <property type="match status" value="1"/>
</dbReference>
<feature type="compositionally biased region" description="Low complexity" evidence="2">
    <location>
        <begin position="289"/>
        <end position="309"/>
    </location>
</feature>
<dbReference type="InterPro" id="IPR000551">
    <property type="entry name" value="MerR-type_HTH_dom"/>
</dbReference>
<dbReference type="PROSITE" id="PS50937">
    <property type="entry name" value="HTH_MERR_2"/>
    <property type="match status" value="1"/>
</dbReference>
<evidence type="ECO:0000256" key="1">
    <source>
        <dbReference type="ARBA" id="ARBA00023125"/>
    </source>
</evidence>
<dbReference type="GO" id="GO:0003700">
    <property type="term" value="F:DNA-binding transcription factor activity"/>
    <property type="evidence" value="ECO:0007669"/>
    <property type="project" value="InterPro"/>
</dbReference>